<feature type="transmembrane region" description="Helical" evidence="9">
    <location>
        <begin position="137"/>
        <end position="161"/>
    </location>
</feature>
<keyword evidence="6 9" id="KW-1133">Transmembrane helix</keyword>
<dbReference type="RefSeq" id="WP_128356292.1">
    <property type="nucleotide sequence ID" value="NZ_CP022987.1"/>
</dbReference>
<evidence type="ECO:0000256" key="2">
    <source>
        <dbReference type="ARBA" id="ARBA00022448"/>
    </source>
</evidence>
<evidence type="ECO:0000313" key="11">
    <source>
        <dbReference type="EMBL" id="QAA95301.1"/>
    </source>
</evidence>
<comment type="subcellular location">
    <subcellularLocation>
        <location evidence="1 9">Cell inner membrane</location>
        <topology evidence="1 9">Multi-pass membrane protein</topology>
    </subcellularLocation>
</comment>
<dbReference type="InterPro" id="IPR007387">
    <property type="entry name" value="TRAP_DctQ"/>
</dbReference>
<evidence type="ECO:0000313" key="12">
    <source>
        <dbReference type="Proteomes" id="UP000283474"/>
    </source>
</evidence>
<feature type="transmembrane region" description="Helical" evidence="9">
    <location>
        <begin position="12"/>
        <end position="30"/>
    </location>
</feature>
<keyword evidence="5 9" id="KW-0812">Transmembrane</keyword>
<evidence type="ECO:0000259" key="10">
    <source>
        <dbReference type="Pfam" id="PF04290"/>
    </source>
</evidence>
<protein>
    <recommendedName>
        <fullName evidence="9">TRAP transporter small permease protein</fullName>
    </recommendedName>
</protein>
<dbReference type="KEGG" id="pus:CKA81_16595"/>
<organism evidence="11 12">
    <name type="scientific">Pollutimonas thiosulfatoxidans</name>
    <dbReference type="NCBI Taxonomy" id="2028345"/>
    <lineage>
        <taxon>Bacteria</taxon>
        <taxon>Pseudomonadati</taxon>
        <taxon>Pseudomonadota</taxon>
        <taxon>Betaproteobacteria</taxon>
        <taxon>Burkholderiales</taxon>
        <taxon>Alcaligenaceae</taxon>
        <taxon>Pollutimonas</taxon>
    </lineage>
</organism>
<keyword evidence="3" id="KW-1003">Cell membrane</keyword>
<comment type="similarity">
    <text evidence="8 9">Belongs to the TRAP transporter small permease family.</text>
</comment>
<dbReference type="InterPro" id="IPR055348">
    <property type="entry name" value="DctQ"/>
</dbReference>
<feature type="transmembrane region" description="Helical" evidence="9">
    <location>
        <begin position="88"/>
        <end position="109"/>
    </location>
</feature>
<evidence type="ECO:0000256" key="7">
    <source>
        <dbReference type="ARBA" id="ARBA00023136"/>
    </source>
</evidence>
<name>A0A410GG84_9BURK</name>
<evidence type="ECO:0000256" key="1">
    <source>
        <dbReference type="ARBA" id="ARBA00004429"/>
    </source>
</evidence>
<evidence type="ECO:0000256" key="3">
    <source>
        <dbReference type="ARBA" id="ARBA00022475"/>
    </source>
</evidence>
<dbReference type="GO" id="GO:0005886">
    <property type="term" value="C:plasma membrane"/>
    <property type="evidence" value="ECO:0007669"/>
    <property type="project" value="UniProtKB-SubCell"/>
</dbReference>
<comment type="subunit">
    <text evidence="9">The complex comprises the extracytoplasmic solute receptor protein and the two transmembrane proteins.</text>
</comment>
<dbReference type="OrthoDB" id="6160477at2"/>
<dbReference type="EMBL" id="CP022987">
    <property type="protein sequence ID" value="QAA95301.1"/>
    <property type="molecule type" value="Genomic_DNA"/>
</dbReference>
<evidence type="ECO:0000256" key="8">
    <source>
        <dbReference type="ARBA" id="ARBA00038436"/>
    </source>
</evidence>
<keyword evidence="7 9" id="KW-0472">Membrane</keyword>
<dbReference type="GO" id="GO:0022857">
    <property type="term" value="F:transmembrane transporter activity"/>
    <property type="evidence" value="ECO:0007669"/>
    <property type="project" value="UniProtKB-UniRule"/>
</dbReference>
<feature type="domain" description="Tripartite ATP-independent periplasmic transporters DctQ component" evidence="10">
    <location>
        <begin position="28"/>
        <end position="156"/>
    </location>
</feature>
<keyword evidence="12" id="KW-1185">Reference proteome</keyword>
<sequence length="201" mass="22213">MQKLYTWAERLSRAATWGSAALLFAVAAYITLDVVMRKLLNISLHGSDELAGYALAISTSWGLSFSLLRRANIRIDALYSRLPQRWTVWLDLLGLIAMGIFMAFVTWFATQMLISSATMNATASTQLQTPLIIPQGLWVAGFMLFMFVLVVLILRVVGLLVRGDTAGVRLIAGIRSVEEEVSDEVSPQTLQAIQSEVPHAR</sequence>
<dbReference type="Pfam" id="PF04290">
    <property type="entry name" value="DctQ"/>
    <property type="match status" value="1"/>
</dbReference>
<dbReference type="Proteomes" id="UP000283474">
    <property type="component" value="Chromosome"/>
</dbReference>
<evidence type="ECO:0000256" key="9">
    <source>
        <dbReference type="RuleBase" id="RU369079"/>
    </source>
</evidence>
<dbReference type="AlphaFoldDB" id="A0A410GG84"/>
<reference evidence="11 12" key="1">
    <citation type="submission" date="2017-08" db="EMBL/GenBank/DDBJ databases">
        <authorList>
            <person name="Park S.-J."/>
            <person name="Kim H."/>
        </authorList>
    </citation>
    <scope>NUCLEOTIDE SEQUENCE [LARGE SCALE GENOMIC DNA]</scope>
    <source>
        <strain evidence="12">ye3</strain>
    </source>
</reference>
<evidence type="ECO:0000256" key="6">
    <source>
        <dbReference type="ARBA" id="ARBA00022989"/>
    </source>
</evidence>
<evidence type="ECO:0000256" key="4">
    <source>
        <dbReference type="ARBA" id="ARBA00022519"/>
    </source>
</evidence>
<keyword evidence="2 9" id="KW-0813">Transport</keyword>
<comment type="function">
    <text evidence="9">Part of the tripartite ATP-independent periplasmic (TRAP) transport system.</text>
</comment>
<gene>
    <name evidence="11" type="ORF">CKA81_16595</name>
</gene>
<dbReference type="PANTHER" id="PTHR35011">
    <property type="entry name" value="2,3-DIKETO-L-GULONATE TRAP TRANSPORTER SMALL PERMEASE PROTEIN YIAM"/>
    <property type="match status" value="1"/>
</dbReference>
<evidence type="ECO:0000256" key="5">
    <source>
        <dbReference type="ARBA" id="ARBA00022692"/>
    </source>
</evidence>
<feature type="transmembrane region" description="Helical" evidence="9">
    <location>
        <begin position="50"/>
        <end position="68"/>
    </location>
</feature>
<accession>A0A410GG84</accession>
<keyword evidence="4 9" id="KW-0997">Cell inner membrane</keyword>
<proteinExistence type="inferred from homology"/>